<feature type="chain" id="PRO_5016313394" description="Tail specific protease domain-containing protein" evidence="1">
    <location>
        <begin position="21"/>
        <end position="585"/>
    </location>
</feature>
<dbReference type="PANTHER" id="PTHR32060:SF30">
    <property type="entry name" value="CARBOXY-TERMINAL PROCESSING PROTEASE CTPA"/>
    <property type="match status" value="1"/>
</dbReference>
<proteinExistence type="predicted"/>
<dbReference type="SMART" id="SM00245">
    <property type="entry name" value="TSPc"/>
    <property type="match status" value="1"/>
</dbReference>
<sequence>MNYLLGLLTIIICLGSTVFAQSALTSTQAYEYLQNERGRARKTQAGADKPPMDSLKKAEQILQAALTYYHRPDVQELAKGDESLFYRKSDISFDLARIQAKLGNTEAAVQTLIYPLSGKFAPAYAGYMDELAEFTSVRQSPILAPLLAKAHASERLFNSTALKTPYKPNISEDEKVAGLSKLWSEAKYNFAYFDHIPDVDWDKLYLDYLPKIRASRSTVEYMRVLQSFCAQLHDGHTDVWANDLTLVDSTSRQPPIWPVLVDNKVLVQEVRSDSLEKTGIRPMLEIVSIDGLPVHEYADRFVRPYQSGSTPQNVNVATYTYRLLRGPKDKPVAITFREPSGKTFSRLLPRTGYSKLKPSPAFNFRILPGNVAYVQLNNFENDQALNGFKAAFDSIATTNALILDVRLNGGGDSGYGWNVLGYLTDKPMQTGSYSSRLYSPLRRARGETIVFEPVESGNGGWPANGQKLYTKPVVVLTSGRTFSAAEDFAVVFDAMKRGTIIGEPTGGSTGQPLVFSLPGGVMARVCTKRDMYPDGTEWNAKGIQPAVFVKPIASDWQSGRDTVLEAALNHLGVKEPVVTKKKSKK</sequence>
<reference evidence="3 4" key="1">
    <citation type="submission" date="2018-06" db="EMBL/GenBank/DDBJ databases">
        <title>Spirosoma sp. HMF3257 Genome sequencing and assembly.</title>
        <authorList>
            <person name="Kang H."/>
            <person name="Cha I."/>
            <person name="Kim H."/>
            <person name="Kang J."/>
            <person name="Joh K."/>
        </authorList>
    </citation>
    <scope>NUCLEOTIDE SEQUENCE [LARGE SCALE GENOMIC DNA]</scope>
    <source>
        <strain evidence="3 4">HMF3257</strain>
    </source>
</reference>
<dbReference type="SUPFAM" id="SSF52096">
    <property type="entry name" value="ClpP/crotonase"/>
    <property type="match status" value="1"/>
</dbReference>
<evidence type="ECO:0000313" key="4">
    <source>
        <dbReference type="Proteomes" id="UP000249016"/>
    </source>
</evidence>
<dbReference type="Gene3D" id="3.30.750.44">
    <property type="match status" value="1"/>
</dbReference>
<dbReference type="Proteomes" id="UP000249016">
    <property type="component" value="Unassembled WGS sequence"/>
</dbReference>
<organism evidence="3 4">
    <name type="scientific">Spirosoma telluris</name>
    <dbReference type="NCBI Taxonomy" id="2183553"/>
    <lineage>
        <taxon>Bacteria</taxon>
        <taxon>Pseudomonadati</taxon>
        <taxon>Bacteroidota</taxon>
        <taxon>Cytophagia</taxon>
        <taxon>Cytophagales</taxon>
        <taxon>Cytophagaceae</taxon>
        <taxon>Spirosoma</taxon>
    </lineage>
</organism>
<dbReference type="AlphaFoldDB" id="A0A327NKP8"/>
<dbReference type="PANTHER" id="PTHR32060">
    <property type="entry name" value="TAIL-SPECIFIC PROTEASE"/>
    <property type="match status" value="1"/>
</dbReference>
<dbReference type="CDD" id="cd07563">
    <property type="entry name" value="Peptidase_S41_IRBP"/>
    <property type="match status" value="1"/>
</dbReference>
<dbReference type="GO" id="GO:0008236">
    <property type="term" value="F:serine-type peptidase activity"/>
    <property type="evidence" value="ECO:0007669"/>
    <property type="project" value="InterPro"/>
</dbReference>
<dbReference type="InterPro" id="IPR005151">
    <property type="entry name" value="Tail-specific_protease"/>
</dbReference>
<dbReference type="GO" id="GO:0004175">
    <property type="term" value="F:endopeptidase activity"/>
    <property type="evidence" value="ECO:0007669"/>
    <property type="project" value="TreeGrafter"/>
</dbReference>
<keyword evidence="4" id="KW-1185">Reference proteome</keyword>
<feature type="domain" description="Tail specific protease" evidence="2">
    <location>
        <begin position="341"/>
        <end position="550"/>
    </location>
</feature>
<evidence type="ECO:0000259" key="2">
    <source>
        <dbReference type="SMART" id="SM00245"/>
    </source>
</evidence>
<dbReference type="GO" id="GO:0007165">
    <property type="term" value="P:signal transduction"/>
    <property type="evidence" value="ECO:0007669"/>
    <property type="project" value="TreeGrafter"/>
</dbReference>
<accession>A0A327NKP8</accession>
<dbReference type="EMBL" id="QLII01000001">
    <property type="protein sequence ID" value="RAI75375.1"/>
    <property type="molecule type" value="Genomic_DNA"/>
</dbReference>
<dbReference type="Pfam" id="PF03572">
    <property type="entry name" value="Peptidase_S41"/>
    <property type="match status" value="1"/>
</dbReference>
<evidence type="ECO:0000256" key="1">
    <source>
        <dbReference type="SAM" id="SignalP"/>
    </source>
</evidence>
<protein>
    <recommendedName>
        <fullName evidence="2">Tail specific protease domain-containing protein</fullName>
    </recommendedName>
</protein>
<evidence type="ECO:0000313" key="3">
    <source>
        <dbReference type="EMBL" id="RAI75375.1"/>
    </source>
</evidence>
<dbReference type="Gene3D" id="3.90.226.10">
    <property type="entry name" value="2-enoyl-CoA Hydratase, Chain A, domain 1"/>
    <property type="match status" value="1"/>
</dbReference>
<comment type="caution">
    <text evidence="3">The sequence shown here is derived from an EMBL/GenBank/DDBJ whole genome shotgun (WGS) entry which is preliminary data.</text>
</comment>
<gene>
    <name evidence="3" type="ORF">HMF3257_16525</name>
</gene>
<dbReference type="GO" id="GO:0030288">
    <property type="term" value="C:outer membrane-bounded periplasmic space"/>
    <property type="evidence" value="ECO:0007669"/>
    <property type="project" value="TreeGrafter"/>
</dbReference>
<dbReference type="OrthoDB" id="6397760at2"/>
<name>A0A327NKP8_9BACT</name>
<keyword evidence="1" id="KW-0732">Signal</keyword>
<dbReference type="GO" id="GO:0006508">
    <property type="term" value="P:proteolysis"/>
    <property type="evidence" value="ECO:0007669"/>
    <property type="project" value="InterPro"/>
</dbReference>
<feature type="signal peptide" evidence="1">
    <location>
        <begin position="1"/>
        <end position="20"/>
    </location>
</feature>
<dbReference type="RefSeq" id="WP_111343720.1">
    <property type="nucleotide sequence ID" value="NZ_QLII01000001.1"/>
</dbReference>
<dbReference type="InterPro" id="IPR029045">
    <property type="entry name" value="ClpP/crotonase-like_dom_sf"/>
</dbReference>